<dbReference type="GO" id="GO:0009098">
    <property type="term" value="P:L-leucine biosynthetic process"/>
    <property type="evidence" value="ECO:0007669"/>
    <property type="project" value="TreeGrafter"/>
</dbReference>
<keyword evidence="1" id="KW-0464">Manganese</keyword>
<sequence>MTLIKLLDASLRDGGHRTNFHFKDEDLKQILPPLDASGVDYIEIGYRGGSLQPIDNVGVAGVCPKEYLELCQSLVKQAKMAVMVIPGKVNADDLAELKDYNTQLLRICVAKNNVEGGIDLLEKAKSMGFETAINLIHITNYTIEELDKSVMMVSRHKPDMIYFADSNGSIFPNKITDLYSRYTHQYDIPFGFHAHDNLGLAQANAIAAIEAGARFIDASLAGMGKGTGNLKTEFFIAYLQANQVDKYNLKHVLTAANYVREALKIGHEPVSMDEFMRGIFDRSVVDCKLYK</sequence>
<accession>A0A0W1ADS1</accession>
<dbReference type="CDD" id="cd07944">
    <property type="entry name" value="DRE_TIM_HOA_like"/>
    <property type="match status" value="1"/>
</dbReference>
<dbReference type="Proteomes" id="UP000054729">
    <property type="component" value="Unassembled WGS sequence"/>
</dbReference>
<dbReference type="RefSeq" id="WP_058480061.1">
    <property type="nucleotide sequence ID" value="NZ_CAAAIQ010000007.1"/>
</dbReference>
<dbReference type="OrthoDB" id="9803573at2"/>
<name>A0A0W1ADS1_9GAMM</name>
<dbReference type="PANTHER" id="PTHR10277">
    <property type="entry name" value="HOMOCITRATE SYNTHASE-RELATED"/>
    <property type="match status" value="1"/>
</dbReference>
<proteinExistence type="predicted"/>
<dbReference type="EMBL" id="LNZB01000036">
    <property type="protein sequence ID" value="KTD79283.1"/>
    <property type="molecule type" value="Genomic_DNA"/>
</dbReference>
<dbReference type="PROSITE" id="PS50991">
    <property type="entry name" value="PYR_CT"/>
    <property type="match status" value="1"/>
</dbReference>
<dbReference type="Gene3D" id="3.20.20.70">
    <property type="entry name" value="Aldolase class I"/>
    <property type="match status" value="1"/>
</dbReference>
<dbReference type="SUPFAM" id="SSF51569">
    <property type="entry name" value="Aldolase"/>
    <property type="match status" value="1"/>
</dbReference>
<feature type="domain" description="Pyruvate carboxyltransferase" evidence="2">
    <location>
        <begin position="4"/>
        <end position="253"/>
    </location>
</feature>
<protein>
    <submittedName>
        <fullName evidence="3">4-hydroxy-2-oxovalerate aldolase</fullName>
    </submittedName>
</protein>
<evidence type="ECO:0000259" key="2">
    <source>
        <dbReference type="PROSITE" id="PS50991"/>
    </source>
</evidence>
<dbReference type="AlphaFoldDB" id="A0A0W1ADS1"/>
<keyword evidence="4" id="KW-1185">Reference proteome</keyword>
<reference evidence="3 4" key="1">
    <citation type="submission" date="2015-11" db="EMBL/GenBank/DDBJ databases">
        <title>Genomic analysis of 38 Legionella species identifies large and diverse effector repertoires.</title>
        <authorList>
            <person name="Burstein D."/>
            <person name="Amaro F."/>
            <person name="Zusman T."/>
            <person name="Lifshitz Z."/>
            <person name="Cohen O."/>
            <person name="Gilbert J.A."/>
            <person name="Pupko T."/>
            <person name="Shuman H.A."/>
            <person name="Segal G."/>
        </authorList>
    </citation>
    <scope>NUCLEOTIDE SEQUENCE [LARGE SCALE GENOMIC DNA]</scope>
    <source>
        <strain evidence="3 4">ATCC 51914</strain>
    </source>
</reference>
<dbReference type="Pfam" id="PF00682">
    <property type="entry name" value="HMGL-like"/>
    <property type="match status" value="1"/>
</dbReference>
<comment type="caution">
    <text evidence="3">The sequence shown here is derived from an EMBL/GenBank/DDBJ whole genome shotgun (WGS) entry which is preliminary data.</text>
</comment>
<dbReference type="STRING" id="66969.Lwal_1355"/>
<gene>
    <name evidence="3" type="ORF">Lwal_1355</name>
</gene>
<dbReference type="InterPro" id="IPR000891">
    <property type="entry name" value="PYR_CT"/>
</dbReference>
<organism evidence="3 4">
    <name type="scientific">Legionella waltersii</name>
    <dbReference type="NCBI Taxonomy" id="66969"/>
    <lineage>
        <taxon>Bacteria</taxon>
        <taxon>Pseudomonadati</taxon>
        <taxon>Pseudomonadota</taxon>
        <taxon>Gammaproteobacteria</taxon>
        <taxon>Legionellales</taxon>
        <taxon>Legionellaceae</taxon>
        <taxon>Legionella</taxon>
    </lineage>
</organism>
<dbReference type="PANTHER" id="PTHR10277:SF9">
    <property type="entry name" value="2-ISOPROPYLMALATE SYNTHASE 1, CHLOROPLASTIC-RELATED"/>
    <property type="match status" value="1"/>
</dbReference>
<evidence type="ECO:0000313" key="4">
    <source>
        <dbReference type="Proteomes" id="UP000054729"/>
    </source>
</evidence>
<dbReference type="InterPro" id="IPR013785">
    <property type="entry name" value="Aldolase_TIM"/>
</dbReference>
<evidence type="ECO:0000313" key="3">
    <source>
        <dbReference type="EMBL" id="KTD79283.1"/>
    </source>
</evidence>
<dbReference type="PATRIC" id="fig|66969.6.peg.1486"/>
<dbReference type="InterPro" id="IPR050073">
    <property type="entry name" value="2-IPM_HCS-like"/>
</dbReference>
<evidence type="ECO:0000256" key="1">
    <source>
        <dbReference type="ARBA" id="ARBA00023211"/>
    </source>
</evidence>
<dbReference type="GO" id="GO:0003852">
    <property type="term" value="F:2-isopropylmalate synthase activity"/>
    <property type="evidence" value="ECO:0007669"/>
    <property type="project" value="TreeGrafter"/>
</dbReference>